<sequence length="1344" mass="148945">MPSPLLLHFWGILLSCENPFKGSGFSFDGLLPRSCRSFPSSRSVTYAIHRCLGDIFSNTLFFFPTLLLHDIITGLQFYFRSELSYAIIIPVITLSREDVEMSMSGLRNLWYEIVANDQHVASTTDNSMENLRDIDAATLVEQHPMALAVREVRIGPRRNLDLSTIPGRLGNTEDNGPEIGVAAAVMIEKVESPNWGDPKRPQGNLTLVRDEESDVLRTKAELRDPGLHPLERPVPAPPMVRNDTSDTLQAKDEARKPGQNSLNRPVPVSLVEIAYLPSSRKPIIPCISALNPQYANRKSRQTPVLKGDYNRYSDVSASPATSESLRVHNPKHPISPYDLSFVYDVNEAKASSSTNSPKPPSQVQLPWDSLPAHSQTIPHPKGDPVKIKELQEKRAAEQAEARAREAANANNAANKPNGIDEWSEWNQERCWPPWCCCGSERDWKEFSEEYNTCASLTSCLGIPFQWCCLSILWLPKNLWIRYLQKRKRRQEERQHMADQSRGADSQQASMVGTQGTSVRSQDGGEPPQGISSQQTPIVGTQIIGFQSRGRPQYDGQQSPQHTDPQQLSNGGTHSVDIQIPQSPQSAEQHLPLSTGTQPQHADPQQTSAGTQGVDQQIQARSNVAALRGGGPECLGIRTWHRSHRQNRTQARVKTQPDTGIQSTGTKIQEAWGNNRGFDIQHISPTTEPALESRIIFPYPSAINQNNQLQPLSPRTSLPHLGQKPSHNSKMRTFEWVKVQKDTITKARLEVMPRSTAAKRANGANNRGDGNQIVNCKSWASWIKVRSHRLPRRPGFDSWSMDANTGGNNPEGSRGIPMQPLRTAAESQRQFLVSPRVRIPPRQDSLVTLVTDANSQTSLLHNSASPNTGGSEQGIHSRHYCANCYGACPGTSYPFWFQALREAAAELRLYLNSLCIPPLALVLVVWLKLEEIAVIKAESHVGTGRLITSSFHGPWPSASSLCHFQGPYCGKPQQAGQTTVFLSSYFLPHSYNIPPYLSISTTSPILAHLSTYSLPTCNPPASVQILIYHFEPGKFEYLMEEREKVVVRVPAGRYRVLGEYRGRVEGWDAVRVWVHFWGKKGGIGGCGTPQRERGHGQKVCVACLIWAGKGATPRSREYNGASAREEVGGRSIQGERGHGREGCMVSMPRIVPDRCIQIVHAPPPVTSLVPQNRKPRKDMSAPETLDEESSGSSLYPSLEESGSPSLPEWGQGFCINPSRWIMVAHSGDAGEELELSGSIDILMIPIHHIGGRIPVSTRPKRATNNHSTSPKQPRQMKEVPHSQIRSSGSDGDSVISVRETRLGRRKRLPLVISPMGHNTHFNTFVNDSSTSSSPPTPERNRQEKK</sequence>
<dbReference type="Proteomes" id="UP000799755">
    <property type="component" value="Unassembled WGS sequence"/>
</dbReference>
<evidence type="ECO:0000313" key="2">
    <source>
        <dbReference type="Proteomes" id="UP000799755"/>
    </source>
</evidence>
<name>A0ACB6R2A9_9PLEO</name>
<comment type="caution">
    <text evidence="1">The sequence shown here is derived from an EMBL/GenBank/DDBJ whole genome shotgun (WGS) entry which is preliminary data.</text>
</comment>
<evidence type="ECO:0000313" key="1">
    <source>
        <dbReference type="EMBL" id="KAF2472930.1"/>
    </source>
</evidence>
<reference evidence="1" key="1">
    <citation type="journal article" date="2020" name="Stud. Mycol.">
        <title>101 Dothideomycetes genomes: a test case for predicting lifestyles and emergence of pathogens.</title>
        <authorList>
            <person name="Haridas S."/>
            <person name="Albert R."/>
            <person name="Binder M."/>
            <person name="Bloem J."/>
            <person name="Labutti K."/>
            <person name="Salamov A."/>
            <person name="Andreopoulos B."/>
            <person name="Baker S."/>
            <person name="Barry K."/>
            <person name="Bills G."/>
            <person name="Bluhm B."/>
            <person name="Cannon C."/>
            <person name="Castanera R."/>
            <person name="Culley D."/>
            <person name="Daum C."/>
            <person name="Ezra D."/>
            <person name="Gonzalez J."/>
            <person name="Henrissat B."/>
            <person name="Kuo A."/>
            <person name="Liang C."/>
            <person name="Lipzen A."/>
            <person name="Lutzoni F."/>
            <person name="Magnuson J."/>
            <person name="Mondo S."/>
            <person name="Nolan M."/>
            <person name="Ohm R."/>
            <person name="Pangilinan J."/>
            <person name="Park H.-J."/>
            <person name="Ramirez L."/>
            <person name="Alfaro M."/>
            <person name="Sun H."/>
            <person name="Tritt A."/>
            <person name="Yoshinaga Y."/>
            <person name="Zwiers L.-H."/>
            <person name="Turgeon B."/>
            <person name="Goodwin S."/>
            <person name="Spatafora J."/>
            <person name="Crous P."/>
            <person name="Grigoriev I."/>
        </authorList>
    </citation>
    <scope>NUCLEOTIDE SEQUENCE</scope>
    <source>
        <strain evidence="1">ATCC 200398</strain>
    </source>
</reference>
<gene>
    <name evidence="1" type="ORF">BDR25DRAFT_353239</name>
</gene>
<accession>A0ACB6R2A9</accession>
<dbReference type="EMBL" id="MU003501">
    <property type="protein sequence ID" value="KAF2472930.1"/>
    <property type="molecule type" value="Genomic_DNA"/>
</dbReference>
<keyword evidence="2" id="KW-1185">Reference proteome</keyword>
<proteinExistence type="predicted"/>
<organism evidence="1 2">
    <name type="scientific">Lindgomyces ingoldianus</name>
    <dbReference type="NCBI Taxonomy" id="673940"/>
    <lineage>
        <taxon>Eukaryota</taxon>
        <taxon>Fungi</taxon>
        <taxon>Dikarya</taxon>
        <taxon>Ascomycota</taxon>
        <taxon>Pezizomycotina</taxon>
        <taxon>Dothideomycetes</taxon>
        <taxon>Pleosporomycetidae</taxon>
        <taxon>Pleosporales</taxon>
        <taxon>Lindgomycetaceae</taxon>
        <taxon>Lindgomyces</taxon>
    </lineage>
</organism>
<protein>
    <submittedName>
        <fullName evidence="1">Uncharacterized protein</fullName>
    </submittedName>
</protein>